<proteinExistence type="predicted"/>
<evidence type="ECO:0000313" key="1">
    <source>
        <dbReference type="EMBL" id="GAA3131921.1"/>
    </source>
</evidence>
<protein>
    <submittedName>
        <fullName evidence="1">Uncharacterized protein</fullName>
    </submittedName>
</protein>
<keyword evidence="2" id="KW-1185">Reference proteome</keyword>
<reference evidence="2" key="1">
    <citation type="journal article" date="2019" name="Int. J. Syst. Evol. Microbiol.">
        <title>The Global Catalogue of Microorganisms (GCM) 10K type strain sequencing project: providing services to taxonomists for standard genome sequencing and annotation.</title>
        <authorList>
            <consortium name="The Broad Institute Genomics Platform"/>
            <consortium name="The Broad Institute Genome Sequencing Center for Infectious Disease"/>
            <person name="Wu L."/>
            <person name="Ma J."/>
        </authorList>
    </citation>
    <scope>NUCLEOTIDE SEQUENCE [LARGE SCALE GENOMIC DNA]</scope>
    <source>
        <strain evidence="2">JCM 9092</strain>
    </source>
</reference>
<name>A0ABP6N0P3_9ACTN</name>
<gene>
    <name evidence="1" type="ORF">GCM10010449_61200</name>
</gene>
<sequence>MREEPGAEALPVSVRTVAMAEVLRVRGHEGRWSEAKGHGAWGRGAGGAGLRMRAIVKGAALLIRAG</sequence>
<evidence type="ECO:0000313" key="2">
    <source>
        <dbReference type="Proteomes" id="UP001501637"/>
    </source>
</evidence>
<dbReference type="EMBL" id="BAAAUG010000126">
    <property type="protein sequence ID" value="GAA3131921.1"/>
    <property type="molecule type" value="Genomic_DNA"/>
</dbReference>
<comment type="caution">
    <text evidence="1">The sequence shown here is derived from an EMBL/GenBank/DDBJ whole genome shotgun (WGS) entry which is preliminary data.</text>
</comment>
<accession>A0ABP6N0P3</accession>
<organism evidence="1 2">
    <name type="scientific">Streptomyces rectiviolaceus</name>
    <dbReference type="NCBI Taxonomy" id="332591"/>
    <lineage>
        <taxon>Bacteria</taxon>
        <taxon>Bacillati</taxon>
        <taxon>Actinomycetota</taxon>
        <taxon>Actinomycetes</taxon>
        <taxon>Kitasatosporales</taxon>
        <taxon>Streptomycetaceae</taxon>
        <taxon>Streptomyces</taxon>
    </lineage>
</organism>
<dbReference type="Proteomes" id="UP001501637">
    <property type="component" value="Unassembled WGS sequence"/>
</dbReference>